<dbReference type="InterPro" id="IPR010998">
    <property type="entry name" value="Integrase_recombinase_N"/>
</dbReference>
<dbReference type="AlphaFoldDB" id="A0AAQ0V6N8"/>
<reference evidence="9" key="1">
    <citation type="submission" date="2018-10" db="EMBL/GenBank/DDBJ databases">
        <title>FDA dAtabase for Regulatory Grade micrObial Sequences (FDA-ARGOS): Supporting development and validation of Infectious Disease Dx tests.</title>
        <authorList>
            <person name="Goldberg B."/>
            <person name="Campos J."/>
            <person name="Tallon L."/>
            <person name="Sadzewicz L."/>
            <person name="Zhao X."/>
            <person name="Vavikolanu K."/>
            <person name="Mehta A."/>
            <person name="Aluvathingal J."/>
            <person name="Nadendla S."/>
            <person name="Geyer C."/>
            <person name="Nandy P."/>
            <person name="Yan Y."/>
            <person name="Sichtig H."/>
        </authorList>
    </citation>
    <scope>NUCLEOTIDE SEQUENCE [LARGE SCALE GENOMIC DNA]</scope>
    <source>
        <strain evidence="9">FDAARGOS_526</strain>
    </source>
</reference>
<comment type="similarity">
    <text evidence="1">Belongs to the 'phage' integrase family.</text>
</comment>
<dbReference type="GO" id="GO:0006310">
    <property type="term" value="P:DNA recombination"/>
    <property type="evidence" value="ECO:0007669"/>
    <property type="project" value="UniProtKB-KW"/>
</dbReference>
<evidence type="ECO:0000313" key="7">
    <source>
        <dbReference type="EMBL" id="MBJ9870266.1"/>
    </source>
</evidence>
<evidence type="ECO:0000313" key="9">
    <source>
        <dbReference type="Proteomes" id="UP000282299"/>
    </source>
</evidence>
<dbReference type="RefSeq" id="WP_058667719.1">
    <property type="nucleotide sequence ID" value="NZ_ABTEQQ020000001.1"/>
</dbReference>
<keyword evidence="2" id="KW-0229">DNA integration</keyword>
<dbReference type="GO" id="GO:0008907">
    <property type="term" value="F:integrase activity"/>
    <property type="evidence" value="ECO:0007669"/>
    <property type="project" value="InterPro"/>
</dbReference>
<evidence type="ECO:0000256" key="3">
    <source>
        <dbReference type="ARBA" id="ARBA00023125"/>
    </source>
</evidence>
<dbReference type="InterPro" id="IPR011010">
    <property type="entry name" value="DNA_brk_join_enz"/>
</dbReference>
<dbReference type="InterPro" id="IPR015094">
    <property type="entry name" value="Integrase_lambda-typ_DNA-bd_N"/>
</dbReference>
<dbReference type="InterPro" id="IPR004107">
    <property type="entry name" value="Integrase_SAM-like_N"/>
</dbReference>
<dbReference type="Gene3D" id="1.10.443.10">
    <property type="entry name" value="Intergrase catalytic core"/>
    <property type="match status" value="1"/>
</dbReference>
<protein>
    <submittedName>
        <fullName evidence="8">Recombinase</fullName>
    </submittedName>
</protein>
<dbReference type="Proteomes" id="UP000807555">
    <property type="component" value="Unassembled WGS sequence"/>
</dbReference>
<dbReference type="Pfam" id="PF02899">
    <property type="entry name" value="Phage_int_SAM_1"/>
    <property type="match status" value="1"/>
</dbReference>
<gene>
    <name evidence="8" type="ORF">EGS84_11015</name>
    <name evidence="7" type="ORF">I5687_20155</name>
</gene>
<comment type="caution">
    <text evidence="8">The sequence shown here is derived from an EMBL/GenBank/DDBJ whole genome shotgun (WGS) entry which is preliminary data.</text>
</comment>
<evidence type="ECO:0000256" key="4">
    <source>
        <dbReference type="ARBA" id="ARBA00023172"/>
    </source>
</evidence>
<keyword evidence="4" id="KW-0233">DNA recombination</keyword>
<dbReference type="Gene3D" id="3.30.160.60">
    <property type="entry name" value="Classic Zinc Finger"/>
    <property type="match status" value="1"/>
</dbReference>
<dbReference type="EMBL" id="RKIT01000002">
    <property type="protein sequence ID" value="RSC17441.1"/>
    <property type="molecule type" value="Genomic_DNA"/>
</dbReference>
<dbReference type="Proteomes" id="UP000282299">
    <property type="component" value="Unassembled WGS sequence"/>
</dbReference>
<dbReference type="InterPro" id="IPR013762">
    <property type="entry name" value="Integrase-like_cat_sf"/>
</dbReference>
<dbReference type="PROSITE" id="PS51900">
    <property type="entry name" value="CB"/>
    <property type="match status" value="1"/>
</dbReference>
<evidence type="ECO:0000256" key="5">
    <source>
        <dbReference type="PROSITE-ProRule" id="PRU01248"/>
    </source>
</evidence>
<evidence type="ECO:0000259" key="6">
    <source>
        <dbReference type="PROSITE" id="PS51900"/>
    </source>
</evidence>
<dbReference type="EMBL" id="JADVNV010000011">
    <property type="protein sequence ID" value="MBJ9870266.1"/>
    <property type="molecule type" value="Genomic_DNA"/>
</dbReference>
<dbReference type="Gene3D" id="1.10.150.130">
    <property type="match status" value="1"/>
</dbReference>
<organism evidence="8 9">
    <name type="scientific">Citrobacter koseri</name>
    <name type="common">Citrobacter diversus</name>
    <dbReference type="NCBI Taxonomy" id="545"/>
    <lineage>
        <taxon>Bacteria</taxon>
        <taxon>Pseudomonadati</taxon>
        <taxon>Pseudomonadota</taxon>
        <taxon>Gammaproteobacteria</taxon>
        <taxon>Enterobacterales</taxon>
        <taxon>Enterobacteriaceae</taxon>
        <taxon>Citrobacter</taxon>
    </lineage>
</organism>
<name>A0AAQ0V6N8_CITKO</name>
<dbReference type="SUPFAM" id="SSF56349">
    <property type="entry name" value="DNA breaking-rejoining enzymes"/>
    <property type="match status" value="1"/>
</dbReference>
<reference evidence="7" key="3">
    <citation type="submission" date="2020-11" db="EMBL/GenBank/DDBJ databases">
        <title>Enhanced detection system for hospital associated transmission using whole genome sequencing surveillance.</title>
        <authorList>
            <person name="Harrison L.H."/>
            <person name="Van Tyne D."/>
            <person name="Marsh J.W."/>
            <person name="Griffith M.P."/>
            <person name="Snyder D.J."/>
            <person name="Cooper V.S."/>
            <person name="Mustapha M."/>
        </authorList>
    </citation>
    <scope>NUCLEOTIDE SEQUENCE</scope>
    <source>
        <strain evidence="7">CB00014</strain>
    </source>
</reference>
<dbReference type="InterPro" id="IPR044068">
    <property type="entry name" value="CB"/>
</dbReference>
<evidence type="ECO:0000256" key="2">
    <source>
        <dbReference type="ARBA" id="ARBA00022908"/>
    </source>
</evidence>
<evidence type="ECO:0000256" key="1">
    <source>
        <dbReference type="ARBA" id="ARBA00008857"/>
    </source>
</evidence>
<evidence type="ECO:0000313" key="8">
    <source>
        <dbReference type="EMBL" id="RSC17441.1"/>
    </source>
</evidence>
<keyword evidence="3 5" id="KW-0238">DNA-binding</keyword>
<reference evidence="8" key="2">
    <citation type="submission" date="2018-10" db="EMBL/GenBank/DDBJ databases">
        <title>FDA dAtabase for Regulatory Grade micrObial Sequences (FDA-ARGOS): Supporting development and validation of Infectious Disease Dx tests.</title>
        <authorList>
            <person name="Campos J."/>
            <person name="Goldberg B."/>
            <person name="Tallon L.J."/>
            <person name="Sadzewicz L."/>
            <person name="Zhao X."/>
            <person name="Vavikolanu K."/>
            <person name="Mehta A."/>
            <person name="Aluvathingal J."/>
            <person name="Nadendla S."/>
            <person name="Geyer C."/>
            <person name="Nandy P."/>
            <person name="Yan Y."/>
            <person name="Sichtig H."/>
        </authorList>
    </citation>
    <scope>NUCLEOTIDE SEQUENCE</scope>
    <source>
        <strain evidence="8">FDAARGOS_526</strain>
    </source>
</reference>
<dbReference type="GO" id="GO:0003677">
    <property type="term" value="F:DNA binding"/>
    <property type="evidence" value="ECO:0007669"/>
    <property type="project" value="UniProtKB-UniRule"/>
</dbReference>
<accession>A0AAQ0V6N8</accession>
<dbReference type="Pfam" id="PF09003">
    <property type="entry name" value="Arm-DNA-bind_1"/>
    <property type="match status" value="1"/>
</dbReference>
<feature type="domain" description="Core-binding (CB)" evidence="6">
    <location>
        <begin position="87"/>
        <end position="161"/>
    </location>
</feature>
<proteinExistence type="inferred from homology"/>
<sequence length="392" mass="44967">MAARPRKIEYRHLPDYLVFDKDRGVYKFTLITGKKKNIGKDRAIAIAIAREYNLRMRPATSPSIENLIRESGGIAGEAKPFAEHVDHIMARAIEDERPSQSTLDDWNNDVLRVKEFFINIPACDIELEHVNAYINQYHADASANVQNRKVSFLKKLFSYAVDESLMFENPATRKKMRRIEEKKRQRLSLDQFTAIRRAAEPWLRTAMDLALQTTHARLEVSRIRYSISKPKNGVCGCVWLPQPENGIYGTLYIHRQKVQKKEASHVAIPIGEELKRIIDDSRDSVASPYVVHRIPDRQVKRSKEVSHPTQVAPDYLSRSFSSLRDSLGLCDHLKMDERPTFHEIRALAAHLFDKQGIDPQGRMAHSDAKSTKIYTQNHIDWVVVPHGEIKAG</sequence>